<dbReference type="InterPro" id="IPR000801">
    <property type="entry name" value="Esterase-like"/>
</dbReference>
<dbReference type="AlphaFoldDB" id="A0A4R2NYH9"/>
<sequence>MRNLILAVFLLINSVAFAQKIYNKKVNSVQFNADRDIKLYLPQGHDTDTIRKYPVAIVLNNDYLFDIYLGNSKIYAAADLTPKQIVVGLDVDFGINKDVSTVGKSGGLTDQSKKFYNYIKSELIPYLEANYKTSPYLTIVGDGEAANFLLHFLKEQKPIFNAYVCISPMLTDQSIRLLTTYNLKRLDDLDNQFYLYMSSNAFEKQERKDLFEQAKKGLESLELKNLHLAFKDYKEVPNKPAAIVKAPTDIFSTIFELYPRISKEEFDTKIKDLEPLDAIKYLESKYIEIEYLYGTNLNVRFEDIYAIEGIVIDKLDGDYLRVLGDFVMIKHPDSHLGEYYVGKYHELGKNYEQALFYYKEAYGKMELSDSNAELFYENIIRIENAIKNAPKEQPLEDIPLEDEEKKDENPDEDDEEKEDE</sequence>
<dbReference type="SUPFAM" id="SSF53474">
    <property type="entry name" value="alpha/beta-Hydrolases"/>
    <property type="match status" value="1"/>
</dbReference>
<evidence type="ECO:0000313" key="2">
    <source>
        <dbReference type="EMBL" id="TCP26788.1"/>
    </source>
</evidence>
<gene>
    <name evidence="2" type="ORF">EV195_102130</name>
</gene>
<keyword evidence="3" id="KW-1185">Reference proteome</keyword>
<dbReference type="InterPro" id="IPR029058">
    <property type="entry name" value="AB_hydrolase_fold"/>
</dbReference>
<dbReference type="Gene3D" id="1.25.40.10">
    <property type="entry name" value="Tetratricopeptide repeat domain"/>
    <property type="match status" value="1"/>
</dbReference>
<evidence type="ECO:0000313" key="3">
    <source>
        <dbReference type="Proteomes" id="UP000294564"/>
    </source>
</evidence>
<dbReference type="RefSeq" id="WP_132793539.1">
    <property type="nucleotide sequence ID" value="NZ_SLXM01000002.1"/>
</dbReference>
<feature type="compositionally biased region" description="Acidic residues" evidence="1">
    <location>
        <begin position="398"/>
        <end position="420"/>
    </location>
</feature>
<organism evidence="2 3">
    <name type="scientific">Tenacibaculum skagerrakense</name>
    <dbReference type="NCBI Taxonomy" id="186571"/>
    <lineage>
        <taxon>Bacteria</taxon>
        <taxon>Pseudomonadati</taxon>
        <taxon>Bacteroidota</taxon>
        <taxon>Flavobacteriia</taxon>
        <taxon>Flavobacteriales</taxon>
        <taxon>Flavobacteriaceae</taxon>
        <taxon>Tenacibaculum</taxon>
    </lineage>
</organism>
<name>A0A4R2NYH9_9FLAO</name>
<accession>A0A4R2NYH9</accession>
<dbReference type="Proteomes" id="UP000294564">
    <property type="component" value="Unassembled WGS sequence"/>
</dbReference>
<protein>
    <recommendedName>
        <fullName evidence="4">Esterase</fullName>
    </recommendedName>
</protein>
<reference evidence="2 3" key="1">
    <citation type="submission" date="2019-03" db="EMBL/GenBank/DDBJ databases">
        <title>Genomic Encyclopedia of Type Strains, Phase IV (KMG-IV): sequencing the most valuable type-strain genomes for metagenomic binning, comparative biology and taxonomic classification.</title>
        <authorList>
            <person name="Goeker M."/>
        </authorList>
    </citation>
    <scope>NUCLEOTIDE SEQUENCE [LARGE SCALE GENOMIC DNA]</scope>
    <source>
        <strain evidence="2 3">DSM 14836</strain>
    </source>
</reference>
<evidence type="ECO:0000256" key="1">
    <source>
        <dbReference type="SAM" id="MobiDB-lite"/>
    </source>
</evidence>
<dbReference type="InterPro" id="IPR011990">
    <property type="entry name" value="TPR-like_helical_dom_sf"/>
</dbReference>
<dbReference type="Pfam" id="PF00756">
    <property type="entry name" value="Esterase"/>
    <property type="match status" value="1"/>
</dbReference>
<dbReference type="EMBL" id="SLXM01000002">
    <property type="protein sequence ID" value="TCP26788.1"/>
    <property type="molecule type" value="Genomic_DNA"/>
</dbReference>
<proteinExistence type="predicted"/>
<feature type="region of interest" description="Disordered" evidence="1">
    <location>
        <begin position="390"/>
        <end position="420"/>
    </location>
</feature>
<comment type="caution">
    <text evidence="2">The sequence shown here is derived from an EMBL/GenBank/DDBJ whole genome shotgun (WGS) entry which is preliminary data.</text>
</comment>
<dbReference type="Gene3D" id="3.40.50.1820">
    <property type="entry name" value="alpha/beta hydrolase"/>
    <property type="match status" value="1"/>
</dbReference>
<evidence type="ECO:0008006" key="4">
    <source>
        <dbReference type="Google" id="ProtNLM"/>
    </source>
</evidence>
<dbReference type="OrthoDB" id="1142077at2"/>